<dbReference type="GO" id="GO:0000151">
    <property type="term" value="C:ubiquitin ligase complex"/>
    <property type="evidence" value="ECO:0007669"/>
    <property type="project" value="TreeGrafter"/>
</dbReference>
<dbReference type="InterPro" id="IPR013083">
    <property type="entry name" value="Znf_RING/FYVE/PHD"/>
</dbReference>
<dbReference type="GO" id="GO:0061630">
    <property type="term" value="F:ubiquitin protein ligase activity"/>
    <property type="evidence" value="ECO:0007669"/>
    <property type="project" value="UniProtKB-EC"/>
</dbReference>
<dbReference type="GO" id="GO:0043161">
    <property type="term" value="P:proteasome-mediated ubiquitin-dependent protein catabolic process"/>
    <property type="evidence" value="ECO:0007669"/>
    <property type="project" value="TreeGrafter"/>
</dbReference>
<dbReference type="PROSITE" id="PS51873">
    <property type="entry name" value="TRIAD"/>
    <property type="match status" value="1"/>
</dbReference>
<comment type="caution">
    <text evidence="14">The sequence shown here is derived from an EMBL/GenBank/DDBJ whole genome shotgun (WGS) entry which is preliminary data.</text>
</comment>
<dbReference type="Pfam" id="PF01485">
    <property type="entry name" value="IBR"/>
    <property type="match status" value="1"/>
</dbReference>
<feature type="domain" description="RING-type" evidence="13">
    <location>
        <begin position="124"/>
        <end position="337"/>
    </location>
</feature>
<evidence type="ECO:0000256" key="5">
    <source>
        <dbReference type="ARBA" id="ARBA00022723"/>
    </source>
</evidence>
<dbReference type="PANTHER" id="PTHR22770:SF13">
    <property type="entry name" value="RING-TYPE DOMAIN-CONTAINING PROTEIN"/>
    <property type="match status" value="1"/>
</dbReference>
<keyword evidence="9" id="KW-0862">Zinc</keyword>
<keyword evidence="7 10" id="KW-0863">Zinc-finger</keyword>
<dbReference type="GO" id="GO:0043130">
    <property type="term" value="F:ubiquitin binding"/>
    <property type="evidence" value="ECO:0007669"/>
    <property type="project" value="TreeGrafter"/>
</dbReference>
<evidence type="ECO:0000256" key="6">
    <source>
        <dbReference type="ARBA" id="ARBA00022737"/>
    </source>
</evidence>
<dbReference type="Proteomes" id="UP000825890">
    <property type="component" value="Unassembled WGS sequence"/>
</dbReference>
<evidence type="ECO:0000256" key="10">
    <source>
        <dbReference type="PROSITE-ProRule" id="PRU00175"/>
    </source>
</evidence>
<keyword evidence="5" id="KW-0479">Metal-binding</keyword>
<dbReference type="GO" id="GO:0008270">
    <property type="term" value="F:zinc ion binding"/>
    <property type="evidence" value="ECO:0007669"/>
    <property type="project" value="UniProtKB-KW"/>
</dbReference>
<dbReference type="GO" id="GO:0097039">
    <property type="term" value="P:protein linear polyubiquitination"/>
    <property type="evidence" value="ECO:0007669"/>
    <property type="project" value="TreeGrafter"/>
</dbReference>
<dbReference type="InterPro" id="IPR017907">
    <property type="entry name" value="Znf_RING_CS"/>
</dbReference>
<dbReference type="CDD" id="cd20335">
    <property type="entry name" value="BRcat_RBR"/>
    <property type="match status" value="1"/>
</dbReference>
<dbReference type="AlphaFoldDB" id="A0A9P3CUW6"/>
<dbReference type="RefSeq" id="XP_044662509.1">
    <property type="nucleotide sequence ID" value="XM_044806574.1"/>
</dbReference>
<dbReference type="InterPro" id="IPR051628">
    <property type="entry name" value="LUBAC_E3_Ligases"/>
</dbReference>
<dbReference type="InterPro" id="IPR001841">
    <property type="entry name" value="Znf_RING"/>
</dbReference>
<dbReference type="Gene3D" id="3.30.40.10">
    <property type="entry name" value="Zinc/RING finger domain, C3HC4 (zinc finger)"/>
    <property type="match status" value="1"/>
</dbReference>
<dbReference type="Pfam" id="PF22605">
    <property type="entry name" value="IBR_2"/>
    <property type="match status" value="1"/>
</dbReference>
<keyword evidence="4" id="KW-0808">Transferase</keyword>
<dbReference type="EMBL" id="BOLY01000007">
    <property type="protein sequence ID" value="GIZ48022.1"/>
    <property type="molecule type" value="Genomic_DNA"/>
</dbReference>
<dbReference type="InterPro" id="IPR002867">
    <property type="entry name" value="IBR_dom"/>
</dbReference>
<evidence type="ECO:0000256" key="1">
    <source>
        <dbReference type="ARBA" id="ARBA00001798"/>
    </source>
</evidence>
<evidence type="ECO:0000256" key="8">
    <source>
        <dbReference type="ARBA" id="ARBA00022786"/>
    </source>
</evidence>
<dbReference type="PROSITE" id="PS00518">
    <property type="entry name" value="ZF_RING_1"/>
    <property type="match status" value="1"/>
</dbReference>
<reference evidence="14 15" key="1">
    <citation type="submission" date="2021-01" db="EMBL/GenBank/DDBJ databases">
        <title>Cercospora kikuchii MAFF 305040 whole genome shotgun sequence.</title>
        <authorList>
            <person name="Kashiwa T."/>
            <person name="Suzuki T."/>
        </authorList>
    </citation>
    <scope>NUCLEOTIDE SEQUENCE [LARGE SCALE GENOMIC DNA]</scope>
    <source>
        <strain evidence="14 15">MAFF 305040</strain>
    </source>
</reference>
<evidence type="ECO:0000256" key="2">
    <source>
        <dbReference type="ARBA" id="ARBA00004906"/>
    </source>
</evidence>
<evidence type="ECO:0000256" key="4">
    <source>
        <dbReference type="ARBA" id="ARBA00022679"/>
    </source>
</evidence>
<comment type="pathway">
    <text evidence="2">Protein modification; protein ubiquitination.</text>
</comment>
<dbReference type="InterPro" id="IPR027370">
    <property type="entry name" value="Znf-RING_euk"/>
</dbReference>
<dbReference type="GeneID" id="68296672"/>
<protein>
    <recommendedName>
        <fullName evidence="3">RBR-type E3 ubiquitin transferase</fullName>
        <ecNumber evidence="3">2.3.2.31</ecNumber>
    </recommendedName>
</protein>
<comment type="catalytic activity">
    <reaction evidence="1">
        <text>[E2 ubiquitin-conjugating enzyme]-S-ubiquitinyl-L-cysteine + [acceptor protein]-L-lysine = [E2 ubiquitin-conjugating enzyme]-L-cysteine + [acceptor protein]-N(6)-ubiquitinyl-L-lysine.</text>
        <dbReference type="EC" id="2.3.2.31"/>
    </reaction>
</comment>
<dbReference type="SMART" id="SM00184">
    <property type="entry name" value="RING"/>
    <property type="match status" value="1"/>
</dbReference>
<dbReference type="InterPro" id="IPR044066">
    <property type="entry name" value="TRIAD_supradom"/>
</dbReference>
<evidence type="ECO:0000256" key="11">
    <source>
        <dbReference type="SAM" id="MobiDB-lite"/>
    </source>
</evidence>
<evidence type="ECO:0000256" key="9">
    <source>
        <dbReference type="ARBA" id="ARBA00022833"/>
    </source>
</evidence>
<keyword evidence="15" id="KW-1185">Reference proteome</keyword>
<feature type="domain" description="RING-type" evidence="12">
    <location>
        <begin position="128"/>
        <end position="169"/>
    </location>
</feature>
<feature type="region of interest" description="Disordered" evidence="11">
    <location>
        <begin position="396"/>
        <end position="418"/>
    </location>
</feature>
<keyword evidence="6" id="KW-0677">Repeat</keyword>
<evidence type="ECO:0000313" key="15">
    <source>
        <dbReference type="Proteomes" id="UP000825890"/>
    </source>
</evidence>
<evidence type="ECO:0000256" key="3">
    <source>
        <dbReference type="ARBA" id="ARBA00012251"/>
    </source>
</evidence>
<dbReference type="Pfam" id="PF13445">
    <property type="entry name" value="zf-RING_UBOX"/>
    <property type="match status" value="1"/>
</dbReference>
<evidence type="ECO:0000259" key="12">
    <source>
        <dbReference type="PROSITE" id="PS50089"/>
    </source>
</evidence>
<sequence>MENRLQQDGPADHQFVRTMKGAVVHFRPGVTVSNISLISDRTPLIALPSVTTWTQKRHIKLTEEGFRWTMRGGINTLIWTAFPERVLLDEAKKEIVVLSCKDTYQRVLNALSGSFAFGELIHPQRGLCSICYTEADDPVVTECGHMYCRQCLENMCNVKNSTLEFKIVCKGHFDHCRTPLSITTIQEVLPPDAFERVLETSLDMYIRRRPREYHCCPTPNCGHIYRPSPVDHAAVHSAYKDCKNCNRRICTACKTVHWPKTCSQHRDDEQSQQWRQENSDRVKDCPSCGNALEKNGGCDHMVCHCGAHICWSCRAIYTQEEQIYGHECPNAGHTYYHDYNYNPDDFDHGANVFMPMPAAPPNPNPQRHGLMRRMNAQFRDMVENFVLMAELTANASNRSFGTEPRSSGPHGTSPTQTK</sequence>
<dbReference type="OrthoDB" id="3630991at2759"/>
<evidence type="ECO:0000259" key="13">
    <source>
        <dbReference type="PROSITE" id="PS51873"/>
    </source>
</evidence>
<dbReference type="PANTHER" id="PTHR22770">
    <property type="entry name" value="UBIQUITIN CONJUGATING ENZYME 7 INTERACTING PROTEIN-RELATED"/>
    <property type="match status" value="1"/>
</dbReference>
<dbReference type="InterPro" id="IPR054694">
    <property type="entry name" value="Parkin-like_IBR"/>
</dbReference>
<dbReference type="EC" id="2.3.2.31" evidence="3"/>
<proteinExistence type="predicted"/>
<dbReference type="SUPFAM" id="SSF57850">
    <property type="entry name" value="RING/U-box"/>
    <property type="match status" value="2"/>
</dbReference>
<organism evidence="14 15">
    <name type="scientific">Cercospora kikuchii</name>
    <dbReference type="NCBI Taxonomy" id="84275"/>
    <lineage>
        <taxon>Eukaryota</taxon>
        <taxon>Fungi</taxon>
        <taxon>Dikarya</taxon>
        <taxon>Ascomycota</taxon>
        <taxon>Pezizomycotina</taxon>
        <taxon>Dothideomycetes</taxon>
        <taxon>Dothideomycetidae</taxon>
        <taxon>Mycosphaerellales</taxon>
        <taxon>Mycosphaerellaceae</taxon>
        <taxon>Cercospora</taxon>
    </lineage>
</organism>
<evidence type="ECO:0000256" key="7">
    <source>
        <dbReference type="ARBA" id="ARBA00022771"/>
    </source>
</evidence>
<dbReference type="Gene3D" id="1.20.120.1750">
    <property type="match status" value="1"/>
</dbReference>
<name>A0A9P3CUW6_9PEZI</name>
<accession>A0A9P3CUW6</accession>
<dbReference type="PROSITE" id="PS50089">
    <property type="entry name" value="ZF_RING_2"/>
    <property type="match status" value="1"/>
</dbReference>
<evidence type="ECO:0000313" key="14">
    <source>
        <dbReference type="EMBL" id="GIZ48022.1"/>
    </source>
</evidence>
<keyword evidence="8" id="KW-0833">Ubl conjugation pathway</keyword>
<gene>
    <name evidence="14" type="ORF">CKM354_001109700</name>
</gene>
<feature type="compositionally biased region" description="Polar residues" evidence="11">
    <location>
        <begin position="409"/>
        <end position="418"/>
    </location>
</feature>